<dbReference type="Gene3D" id="2.60.40.150">
    <property type="entry name" value="C2 domain"/>
    <property type="match status" value="1"/>
</dbReference>
<evidence type="ECO:0000259" key="2">
    <source>
        <dbReference type="PROSITE" id="PS50004"/>
    </source>
</evidence>
<dbReference type="SUPFAM" id="SSF49562">
    <property type="entry name" value="C2 domain (Calcium/lipid-binding domain, CaLB)"/>
    <property type="match status" value="1"/>
</dbReference>
<dbReference type="InterPro" id="IPR014772">
    <property type="entry name" value="Munc13_dom-2"/>
</dbReference>
<dbReference type="PROSITE" id="PS51259">
    <property type="entry name" value="MHD2"/>
    <property type="match status" value="1"/>
</dbReference>
<dbReference type="InterPro" id="IPR035892">
    <property type="entry name" value="C2_domain_sf"/>
</dbReference>
<dbReference type="CDD" id="cd04043">
    <property type="entry name" value="C2_Munc13_fungal"/>
    <property type="match status" value="1"/>
</dbReference>
<organism evidence="5 6">
    <name type="scientific">Exophiala xenobiotica</name>
    <dbReference type="NCBI Taxonomy" id="348802"/>
    <lineage>
        <taxon>Eukaryota</taxon>
        <taxon>Fungi</taxon>
        <taxon>Dikarya</taxon>
        <taxon>Ascomycota</taxon>
        <taxon>Pezizomycotina</taxon>
        <taxon>Eurotiomycetes</taxon>
        <taxon>Chaetothyriomycetidae</taxon>
        <taxon>Chaetothyriales</taxon>
        <taxon>Herpotrichiellaceae</taxon>
        <taxon>Exophiala</taxon>
    </lineage>
</organism>
<dbReference type="Gene3D" id="1.20.58.1100">
    <property type="match status" value="1"/>
</dbReference>
<evidence type="ECO:0000313" key="5">
    <source>
        <dbReference type="EMBL" id="KIW55271.1"/>
    </source>
</evidence>
<evidence type="ECO:0000259" key="3">
    <source>
        <dbReference type="PROSITE" id="PS51258"/>
    </source>
</evidence>
<feature type="region of interest" description="Disordered" evidence="1">
    <location>
        <begin position="344"/>
        <end position="370"/>
    </location>
</feature>
<accession>A0A0D2BRZ8</accession>
<feature type="domain" description="C2" evidence="2">
    <location>
        <begin position="903"/>
        <end position="1018"/>
    </location>
</feature>
<dbReference type="InterPro" id="IPR000008">
    <property type="entry name" value="C2_dom"/>
</dbReference>
<dbReference type="InterPro" id="IPR010439">
    <property type="entry name" value="MUN_dom"/>
</dbReference>
<dbReference type="RefSeq" id="XP_013315855.1">
    <property type="nucleotide sequence ID" value="XM_013460401.1"/>
</dbReference>
<dbReference type="Gene3D" id="1.10.357.50">
    <property type="match status" value="1"/>
</dbReference>
<evidence type="ECO:0000259" key="4">
    <source>
        <dbReference type="PROSITE" id="PS51259"/>
    </source>
</evidence>
<feature type="compositionally biased region" description="Basic residues" evidence="1">
    <location>
        <begin position="1"/>
        <end position="10"/>
    </location>
</feature>
<evidence type="ECO:0000313" key="6">
    <source>
        <dbReference type="Proteomes" id="UP000054342"/>
    </source>
</evidence>
<proteinExistence type="predicted"/>
<feature type="domain" description="MHD1" evidence="3">
    <location>
        <begin position="696"/>
        <end position="822"/>
    </location>
</feature>
<evidence type="ECO:0000256" key="1">
    <source>
        <dbReference type="SAM" id="MobiDB-lite"/>
    </source>
</evidence>
<dbReference type="Pfam" id="PF00168">
    <property type="entry name" value="C2"/>
    <property type="match status" value="1"/>
</dbReference>
<dbReference type="InterPro" id="IPR014770">
    <property type="entry name" value="Munc13_1"/>
</dbReference>
<evidence type="ECO:0008006" key="7">
    <source>
        <dbReference type="Google" id="ProtNLM"/>
    </source>
</evidence>
<feature type="domain" description="MHD2" evidence="4">
    <location>
        <begin position="1117"/>
        <end position="1239"/>
    </location>
</feature>
<dbReference type="HOGENOM" id="CLU_003023_0_0_1"/>
<dbReference type="PANTHER" id="PTHR47263">
    <property type="entry name" value="ADENYLATE CYCLASE ACTIVATION PROTEIN GIT1"/>
    <property type="match status" value="1"/>
</dbReference>
<reference evidence="5 6" key="1">
    <citation type="submission" date="2015-01" db="EMBL/GenBank/DDBJ databases">
        <title>The Genome Sequence of Exophiala xenobiotica CBS118157.</title>
        <authorList>
            <consortium name="The Broad Institute Genomics Platform"/>
            <person name="Cuomo C."/>
            <person name="de Hoog S."/>
            <person name="Gorbushina A."/>
            <person name="Stielow B."/>
            <person name="Teixiera M."/>
            <person name="Abouelleil A."/>
            <person name="Chapman S.B."/>
            <person name="Priest M."/>
            <person name="Young S.K."/>
            <person name="Wortman J."/>
            <person name="Nusbaum C."/>
            <person name="Birren B."/>
        </authorList>
    </citation>
    <scope>NUCLEOTIDE SEQUENCE [LARGE SCALE GENOMIC DNA]</scope>
    <source>
        <strain evidence="5 6">CBS 118157</strain>
    </source>
</reference>
<dbReference type="GeneID" id="25329471"/>
<dbReference type="SMART" id="SM00239">
    <property type="entry name" value="C2"/>
    <property type="match status" value="1"/>
</dbReference>
<gene>
    <name evidence="5" type="ORF">PV05_07563</name>
</gene>
<dbReference type="STRING" id="348802.A0A0D2BRZ8"/>
<feature type="region of interest" description="Disordered" evidence="1">
    <location>
        <begin position="1"/>
        <end position="32"/>
    </location>
</feature>
<feature type="compositionally biased region" description="Polar residues" evidence="1">
    <location>
        <begin position="352"/>
        <end position="366"/>
    </location>
</feature>
<dbReference type="PROSITE" id="PS50004">
    <property type="entry name" value="C2"/>
    <property type="match status" value="1"/>
</dbReference>
<protein>
    <recommendedName>
        <fullName evidence="7">C2 domain-containing protein</fullName>
    </recommendedName>
</protein>
<dbReference type="EMBL" id="KN847320">
    <property type="protein sequence ID" value="KIW55271.1"/>
    <property type="molecule type" value="Genomic_DNA"/>
</dbReference>
<sequence>MSQSSHRSKAPGRGVNSLRNGDKASRDHSRVRRKSINVNDAYLYALRVAYLSYLLQPRTFRKRHVETKPPVNRANTSHSFHDLMNDFTVVRDSKSTRFPHDFIKELEKRLQGILIGKEKRPEYQDAVVKRTFAIFLNTLSDPSFKKRMDADRRAEDLVLIFFSNATKELQRGKPPGDDGVKRMVDRHVALFVRLLTIILKDRDWAKDKPELASRLHTLESKLLKGDENLATSQSGGQISVVEEMIPLSYNVRDMPLVQVVGRLFGLTNTMMQSDIDKHKPVWTEKAALQDLKTYQQHLNLGTKLTLSAHDFDTQEAYETWKKTEGPDLSQLMLAIVQANPDLAKSTPGGSLPQFNSQTSSPGSTESHYAEVSKLLSQESSSYVLDLPADLGSLDLNADSAKRDSDPGQVYTFIPSDARAMFRFIMLQALSYDLNDKTNDGASGQLFSKKTAELLNEIALRWRIPKFTRIVLFLDVVREKFVEKAISLEMLDAAFNYVKEPLQDEPKNKRASLIMTSVLYDRYNWTMSDFALMGKLLSALHEAMLRDLYESIMTAYADKAQLPKLGMILAIIDEHIKNDPNFTQNSDDFENFKNAAIDGLAVEARRLYDNLLDRELPQENEKWEFYHIQQVATGVLKLAEKVQKRFRKNPEILGINPLMILLNCTLPAFAEDSKAMVEQILNTSQRNGFDIPIQDGFDLYKELSEFRRVHADALPHREFPYKLEDVLADFVWKWIRTTEEQVIGWVENAVKHDQFAVRTQQPGQVPTEDERHSTSVMDIFSSFNQIIDQISQLNWDDDLTYAKFMTAISKAIGNGVARYCELLDQMFSKEMDRLTPEQEAAANMTRQEKWVQLAKDTWNNKERVEPFQFYPQSFVKLNNISFAIQQWDKLEQEVNVDACAEVVKKYAPPAAQRPRKTSNYVFTIKIVEAEDLKACDVNGFSDPYVVLTDEYQKRLSKSRIVYRNLNPRWDESVDITTQGPLNLIATIWDWDAVGDHDYVGRTSLKLDPAHFSDFLPREYWLDLDTQGRLMVRVSMEGERDDIQFYFGKAFRNLQRTQRDMTRKITDKLSAYINYCLSRRALRSLLNRGISISSVSNYFARNRASAVPTSAMPTNAEIVNALKPLFDYFDDNFAIMQQTLTSEAMIAVMTRIWKEVLVTIEGLLVPPLSDKPSQQKALTQQELDIVFKWLQSLFEFFHAVDEETGEANGVPVNVLKNPKYHELQMLNFFYFEPTDGLIRESERMASATAASQQMQRSRFSAPANLGQLGGGGLLSPGGMAGARRAKSIMLSRNLGTMRKAKEEKWKAAQAEPNDDMILRILRMRPEAAGYLRDRSRQKERLAAAAAAEMIVRQSLLAGGGRMTGPSVIRR</sequence>
<dbReference type="OrthoDB" id="2015333at2759"/>
<dbReference type="Pfam" id="PF06292">
    <property type="entry name" value="MUN"/>
    <property type="match status" value="1"/>
</dbReference>
<keyword evidence="6" id="KW-1185">Reference proteome</keyword>
<dbReference type="InterPro" id="IPR052811">
    <property type="entry name" value="Glucose_resp_signaling"/>
</dbReference>
<name>A0A0D2BRZ8_9EURO</name>
<dbReference type="PANTHER" id="PTHR47263:SF1">
    <property type="entry name" value="C2 DOMAIN PROTEIN (AFU_ORTHOLOGUE AFUA_7G02350)"/>
    <property type="match status" value="1"/>
</dbReference>
<dbReference type="Proteomes" id="UP000054342">
    <property type="component" value="Unassembled WGS sequence"/>
</dbReference>
<dbReference type="PROSITE" id="PS51258">
    <property type="entry name" value="MHD1"/>
    <property type="match status" value="1"/>
</dbReference>